<proteinExistence type="predicted"/>
<keyword evidence="7 8" id="KW-0472">Membrane</keyword>
<feature type="transmembrane region" description="Helical" evidence="8">
    <location>
        <begin position="303"/>
        <end position="329"/>
    </location>
</feature>
<protein>
    <submittedName>
        <fullName evidence="10">MFS transporter</fullName>
    </submittedName>
</protein>
<dbReference type="EMBL" id="BMOB01000004">
    <property type="protein sequence ID" value="GGI84783.1"/>
    <property type="molecule type" value="Genomic_DNA"/>
</dbReference>
<organism evidence="10 11">
    <name type="scientific">Legionella impletisoli</name>
    <dbReference type="NCBI Taxonomy" id="343510"/>
    <lineage>
        <taxon>Bacteria</taxon>
        <taxon>Pseudomonadati</taxon>
        <taxon>Pseudomonadota</taxon>
        <taxon>Gammaproteobacteria</taxon>
        <taxon>Legionellales</taxon>
        <taxon>Legionellaceae</taxon>
        <taxon>Legionella</taxon>
    </lineage>
</organism>
<dbReference type="GO" id="GO:0005886">
    <property type="term" value="C:plasma membrane"/>
    <property type="evidence" value="ECO:0007669"/>
    <property type="project" value="UniProtKB-SubCell"/>
</dbReference>
<dbReference type="SUPFAM" id="SSF103473">
    <property type="entry name" value="MFS general substrate transporter"/>
    <property type="match status" value="1"/>
</dbReference>
<evidence type="ECO:0000256" key="2">
    <source>
        <dbReference type="ARBA" id="ARBA00022448"/>
    </source>
</evidence>
<dbReference type="InterPro" id="IPR051084">
    <property type="entry name" value="H+-coupled_symporters"/>
</dbReference>
<comment type="caution">
    <text evidence="10">The sequence shown here is derived from an EMBL/GenBank/DDBJ whole genome shotgun (WGS) entry which is preliminary data.</text>
</comment>
<dbReference type="AlphaFoldDB" id="A0A917JVQ4"/>
<dbReference type="InterPro" id="IPR020846">
    <property type="entry name" value="MFS_dom"/>
</dbReference>
<gene>
    <name evidence="10" type="ORF">GCM10007966_11710</name>
</gene>
<feature type="transmembrane region" description="Helical" evidence="8">
    <location>
        <begin position="213"/>
        <end position="238"/>
    </location>
</feature>
<feature type="transmembrane region" description="Helical" evidence="8">
    <location>
        <begin position="244"/>
        <end position="268"/>
    </location>
</feature>
<keyword evidence="3" id="KW-1003">Cell membrane</keyword>
<dbReference type="GO" id="GO:0015293">
    <property type="term" value="F:symporter activity"/>
    <property type="evidence" value="ECO:0007669"/>
    <property type="project" value="UniProtKB-KW"/>
</dbReference>
<dbReference type="PANTHER" id="PTHR43528">
    <property type="entry name" value="ALPHA-KETOGLUTARATE PERMEASE"/>
    <property type="match status" value="1"/>
</dbReference>
<sequence length="405" mass="44068">MGVIVLALNFVEWLEFSLYLYLAKSVFATTFFPPSNQSLVLTFALFAAAYLARPIGGWLFGRKADLTGRRNPMMHTAGLMGIATLGICLLPDYSHIGILAACLLLVFRIAQGLALGGEINTSAIFLIEHNPNNPLLAGSLVAAFGALGMFVGGAIAAVIQYCSVSWVWRVIFAVVGLASLLISRLRKRLQESPEFNHKKDLSRKELWQHHGRGMLHIAAVGAFVSVMVYMCNIFWLTYASDQKLWSSITCAWIASLAQLGSALLAIPIARFSSKNHAPQLLKLSMFTISITAPVLFYCTSQGFHLGVFLALCGYMLGNGLLCSSLYYFLYQQLPMQYRCRGVSTIWAFAASLGAMALPLAQQTVSGAAGYWIPALIVSIIACIAFIILHEPNGGRETTIKEIPAG</sequence>
<feature type="transmembrane region" description="Helical" evidence="8">
    <location>
        <begin position="72"/>
        <end position="90"/>
    </location>
</feature>
<feature type="domain" description="Major facilitator superfamily (MFS) profile" evidence="9">
    <location>
        <begin position="1"/>
        <end position="392"/>
    </location>
</feature>
<name>A0A917JVQ4_9GAMM</name>
<accession>A0A917JVQ4</accession>
<keyword evidence="11" id="KW-1185">Reference proteome</keyword>
<feature type="transmembrane region" description="Helical" evidence="8">
    <location>
        <begin position="166"/>
        <end position="183"/>
    </location>
</feature>
<evidence type="ECO:0000256" key="5">
    <source>
        <dbReference type="ARBA" id="ARBA00022847"/>
    </source>
</evidence>
<dbReference type="Gene3D" id="1.20.1250.20">
    <property type="entry name" value="MFS general substrate transporter like domains"/>
    <property type="match status" value="2"/>
</dbReference>
<keyword evidence="6 8" id="KW-1133">Transmembrane helix</keyword>
<evidence type="ECO:0000313" key="10">
    <source>
        <dbReference type="EMBL" id="GGI84783.1"/>
    </source>
</evidence>
<evidence type="ECO:0000256" key="3">
    <source>
        <dbReference type="ARBA" id="ARBA00022475"/>
    </source>
</evidence>
<evidence type="ECO:0000256" key="7">
    <source>
        <dbReference type="ARBA" id="ARBA00023136"/>
    </source>
</evidence>
<keyword evidence="5" id="KW-0769">Symport</keyword>
<dbReference type="PROSITE" id="PS50850">
    <property type="entry name" value="MFS"/>
    <property type="match status" value="1"/>
</dbReference>
<keyword evidence="4 8" id="KW-0812">Transmembrane</keyword>
<evidence type="ECO:0000259" key="9">
    <source>
        <dbReference type="PROSITE" id="PS50850"/>
    </source>
</evidence>
<dbReference type="Proteomes" id="UP000630149">
    <property type="component" value="Unassembled WGS sequence"/>
</dbReference>
<reference evidence="10" key="1">
    <citation type="journal article" date="2014" name="Int. J. Syst. Evol. Microbiol.">
        <title>Complete genome sequence of Corynebacterium casei LMG S-19264T (=DSM 44701T), isolated from a smear-ripened cheese.</title>
        <authorList>
            <consortium name="US DOE Joint Genome Institute (JGI-PGF)"/>
            <person name="Walter F."/>
            <person name="Albersmeier A."/>
            <person name="Kalinowski J."/>
            <person name="Ruckert C."/>
        </authorList>
    </citation>
    <scope>NUCLEOTIDE SEQUENCE</scope>
    <source>
        <strain evidence="10">JCM 13919</strain>
    </source>
</reference>
<feature type="transmembrane region" description="Helical" evidence="8">
    <location>
        <begin position="280"/>
        <end position="297"/>
    </location>
</feature>
<reference evidence="10" key="2">
    <citation type="submission" date="2020-09" db="EMBL/GenBank/DDBJ databases">
        <authorList>
            <person name="Sun Q."/>
            <person name="Ohkuma M."/>
        </authorList>
    </citation>
    <scope>NUCLEOTIDE SEQUENCE</scope>
    <source>
        <strain evidence="10">JCM 13919</strain>
    </source>
</reference>
<evidence type="ECO:0000256" key="1">
    <source>
        <dbReference type="ARBA" id="ARBA00004651"/>
    </source>
</evidence>
<dbReference type="Pfam" id="PF00083">
    <property type="entry name" value="Sugar_tr"/>
    <property type="match status" value="1"/>
</dbReference>
<feature type="transmembrane region" description="Helical" evidence="8">
    <location>
        <begin position="39"/>
        <end position="60"/>
    </location>
</feature>
<feature type="transmembrane region" description="Helical" evidence="8">
    <location>
        <begin position="341"/>
        <end position="361"/>
    </location>
</feature>
<feature type="transmembrane region" description="Helical" evidence="8">
    <location>
        <begin position="135"/>
        <end position="160"/>
    </location>
</feature>
<feature type="transmembrane region" description="Helical" evidence="8">
    <location>
        <begin position="367"/>
        <end position="388"/>
    </location>
</feature>
<dbReference type="PANTHER" id="PTHR43528:SF1">
    <property type="entry name" value="ALPHA-KETOGLUTARATE PERMEASE"/>
    <property type="match status" value="1"/>
</dbReference>
<evidence type="ECO:0000256" key="6">
    <source>
        <dbReference type="ARBA" id="ARBA00022989"/>
    </source>
</evidence>
<evidence type="ECO:0000256" key="4">
    <source>
        <dbReference type="ARBA" id="ARBA00022692"/>
    </source>
</evidence>
<comment type="subcellular location">
    <subcellularLocation>
        <location evidence="1">Cell membrane</location>
        <topology evidence="1">Multi-pass membrane protein</topology>
    </subcellularLocation>
</comment>
<evidence type="ECO:0000313" key="11">
    <source>
        <dbReference type="Proteomes" id="UP000630149"/>
    </source>
</evidence>
<keyword evidence="2" id="KW-0813">Transport</keyword>
<dbReference type="InterPro" id="IPR005828">
    <property type="entry name" value="MFS_sugar_transport-like"/>
</dbReference>
<evidence type="ECO:0000256" key="8">
    <source>
        <dbReference type="SAM" id="Phobius"/>
    </source>
</evidence>
<dbReference type="InterPro" id="IPR036259">
    <property type="entry name" value="MFS_trans_sf"/>
</dbReference>